<evidence type="ECO:0000256" key="1">
    <source>
        <dbReference type="ARBA" id="ARBA00004651"/>
    </source>
</evidence>
<evidence type="ECO:0000256" key="5">
    <source>
        <dbReference type="ARBA" id="ARBA00023136"/>
    </source>
</evidence>
<feature type="compositionally biased region" description="Gly residues" evidence="6">
    <location>
        <begin position="432"/>
        <end position="452"/>
    </location>
</feature>
<keyword evidence="3 7" id="KW-0812">Transmembrane</keyword>
<feature type="region of interest" description="Disordered" evidence="6">
    <location>
        <begin position="65"/>
        <end position="91"/>
    </location>
</feature>
<dbReference type="PANTHER" id="PTHR30572">
    <property type="entry name" value="MEMBRANE COMPONENT OF TRANSPORTER-RELATED"/>
    <property type="match status" value="1"/>
</dbReference>
<feature type="region of interest" description="Disordered" evidence="6">
    <location>
        <begin position="415"/>
        <end position="459"/>
    </location>
</feature>
<dbReference type="PANTHER" id="PTHR30572:SF9">
    <property type="entry name" value="ABC TRANSPORTER PERMEASE PROTEIN"/>
    <property type="match status" value="1"/>
</dbReference>
<dbReference type="Pfam" id="PF02687">
    <property type="entry name" value="FtsX"/>
    <property type="match status" value="1"/>
</dbReference>
<evidence type="ECO:0000256" key="3">
    <source>
        <dbReference type="ARBA" id="ARBA00022692"/>
    </source>
</evidence>
<comment type="caution">
    <text evidence="9">The sequence shown here is derived from an EMBL/GenBank/DDBJ whole genome shotgun (WGS) entry which is preliminary data.</text>
</comment>
<sequence length="509" mass="53501">MNFFKRALKSTKVKWGRSLLLLAVFTAILVFVLAGLTIRSAAQQAAEQAQKDVGATVTLSANREAAFQKQTEATDTESGGRPDPGSFSLTPVSVSDAEKIAALDNVASFSFESSASALANSGITAISSSDTSETSEETDTTTDAAPNGENMGGAMGGGKPQMIQADFQISGVSDTAQTSSFTDGTAKIIEGEGITDSDKDTNNVVMDSTLASANDLSVGDTFVITSTEDEETTYEMTIKGIYESSETSSSMGMNFNFMNPANTLYTYYTFANTLNGSSEDDTIDSAVYTLTDPNKMADFITKAENLIDTSTFSLQSNDTMFQAMLEPLNNVASFSQNVVLLVAVAGIIILTLIIMITIRERRHELGVLLSLGESRSKIVLQLFTEVAICMIVALGVASFSGNVVANAVGQQLLDQQTETSTDSPAEQQGEQMPGGGNRGPGGGNRGPGGQPGGTSNPFTVSEQVSDLEITVQPAQLGLLAAVAFGISLLSVFLASIGILRLNPRKILLN</sequence>
<feature type="transmembrane region" description="Helical" evidence="7">
    <location>
        <begin position="378"/>
        <end position="399"/>
    </location>
</feature>
<name>A0ABQ0VBT7_ENTMU</name>
<feature type="compositionally biased region" description="Polar residues" evidence="6">
    <location>
        <begin position="415"/>
        <end position="430"/>
    </location>
</feature>
<feature type="transmembrane region" description="Helical" evidence="7">
    <location>
        <begin position="476"/>
        <end position="499"/>
    </location>
</feature>
<organism evidence="9 10">
    <name type="scientific">Enterococcus mundtii</name>
    <dbReference type="NCBI Taxonomy" id="53346"/>
    <lineage>
        <taxon>Bacteria</taxon>
        <taxon>Bacillati</taxon>
        <taxon>Bacillota</taxon>
        <taxon>Bacilli</taxon>
        <taxon>Lactobacillales</taxon>
        <taxon>Enterococcaceae</taxon>
        <taxon>Enterococcus</taxon>
    </lineage>
</organism>
<evidence type="ECO:0000259" key="8">
    <source>
        <dbReference type="Pfam" id="PF02687"/>
    </source>
</evidence>
<dbReference type="InterPro" id="IPR003838">
    <property type="entry name" value="ABC3_permease_C"/>
</dbReference>
<feature type="compositionally biased region" description="Gly residues" evidence="6">
    <location>
        <begin position="150"/>
        <end position="159"/>
    </location>
</feature>
<dbReference type="EMBL" id="BJWA01000006">
    <property type="protein sequence ID" value="GEL79961.1"/>
    <property type="molecule type" value="Genomic_DNA"/>
</dbReference>
<keyword evidence="5 7" id="KW-0472">Membrane</keyword>
<accession>A0ABQ0VBT7</accession>
<protein>
    <submittedName>
        <fullName evidence="9">ABC transporter permease</fullName>
    </submittedName>
</protein>
<evidence type="ECO:0000256" key="6">
    <source>
        <dbReference type="SAM" id="MobiDB-lite"/>
    </source>
</evidence>
<reference evidence="9 10" key="1">
    <citation type="submission" date="2019-07" db="EMBL/GenBank/DDBJ databases">
        <title>Whole genome shotgun sequence of Enterococcus mundtii NBRC 100490.</title>
        <authorList>
            <person name="Hosoyama A."/>
            <person name="Uohara A."/>
            <person name="Ohji S."/>
            <person name="Ichikawa N."/>
        </authorList>
    </citation>
    <scope>NUCLEOTIDE SEQUENCE [LARGE SCALE GENOMIC DNA]</scope>
    <source>
        <strain evidence="9 10">NBRC 100490</strain>
    </source>
</reference>
<keyword evidence="2" id="KW-1003">Cell membrane</keyword>
<feature type="region of interest" description="Disordered" evidence="6">
    <location>
        <begin position="126"/>
        <end position="161"/>
    </location>
</feature>
<dbReference type="GeneID" id="60998506"/>
<dbReference type="Proteomes" id="UP000321175">
    <property type="component" value="Unassembled WGS sequence"/>
</dbReference>
<evidence type="ECO:0000256" key="7">
    <source>
        <dbReference type="SAM" id="Phobius"/>
    </source>
</evidence>
<evidence type="ECO:0000313" key="9">
    <source>
        <dbReference type="EMBL" id="GEL79961.1"/>
    </source>
</evidence>
<feature type="compositionally biased region" description="Polar residues" evidence="6">
    <location>
        <begin position="68"/>
        <end position="77"/>
    </location>
</feature>
<dbReference type="RefSeq" id="WP_071866615.1">
    <property type="nucleotide sequence ID" value="NZ_BJWA01000006.1"/>
</dbReference>
<evidence type="ECO:0000256" key="2">
    <source>
        <dbReference type="ARBA" id="ARBA00022475"/>
    </source>
</evidence>
<evidence type="ECO:0000313" key="10">
    <source>
        <dbReference type="Proteomes" id="UP000321175"/>
    </source>
</evidence>
<feature type="domain" description="ABC3 transporter permease C-terminal" evidence="8">
    <location>
        <begin position="339"/>
        <end position="503"/>
    </location>
</feature>
<keyword evidence="10" id="KW-1185">Reference proteome</keyword>
<feature type="transmembrane region" description="Helical" evidence="7">
    <location>
        <begin position="338"/>
        <end position="358"/>
    </location>
</feature>
<evidence type="ECO:0000256" key="4">
    <source>
        <dbReference type="ARBA" id="ARBA00022989"/>
    </source>
</evidence>
<keyword evidence="4 7" id="KW-1133">Transmembrane helix</keyword>
<proteinExistence type="predicted"/>
<gene>
    <name evidence="9" type="ORF">EMU01_11050</name>
</gene>
<comment type="subcellular location">
    <subcellularLocation>
        <location evidence="1">Cell membrane</location>
        <topology evidence="1">Multi-pass membrane protein</topology>
    </subcellularLocation>
</comment>
<dbReference type="InterPro" id="IPR050250">
    <property type="entry name" value="Macrolide_Exporter_MacB"/>
</dbReference>